<evidence type="ECO:0000256" key="9">
    <source>
        <dbReference type="SAM" id="Phobius"/>
    </source>
</evidence>
<accession>A0A836KV19</accession>
<dbReference type="CDD" id="cd03684">
    <property type="entry name" value="ClC_3_like"/>
    <property type="match status" value="1"/>
</dbReference>
<dbReference type="Proteomes" id="UP000673552">
    <property type="component" value="Chromosome 1"/>
</dbReference>
<dbReference type="SUPFAM" id="SSF54631">
    <property type="entry name" value="CBS-domain pair"/>
    <property type="match status" value="1"/>
</dbReference>
<evidence type="ECO:0000256" key="5">
    <source>
        <dbReference type="ARBA" id="ARBA00023065"/>
    </source>
</evidence>
<dbReference type="GO" id="GO:0005794">
    <property type="term" value="C:Golgi apparatus"/>
    <property type="evidence" value="ECO:0007669"/>
    <property type="project" value="TreeGrafter"/>
</dbReference>
<dbReference type="GO" id="GO:0005886">
    <property type="term" value="C:plasma membrane"/>
    <property type="evidence" value="ECO:0007669"/>
    <property type="project" value="TreeGrafter"/>
</dbReference>
<feature type="region of interest" description="Disordered" evidence="8">
    <location>
        <begin position="14"/>
        <end position="33"/>
    </location>
</feature>
<feature type="transmembrane region" description="Helical" evidence="9">
    <location>
        <begin position="465"/>
        <end position="487"/>
    </location>
</feature>
<keyword evidence="6 9" id="KW-0472">Membrane</keyword>
<gene>
    <name evidence="10" type="ORF">LSCM1_08155</name>
</gene>
<evidence type="ECO:0000313" key="10">
    <source>
        <dbReference type="EMBL" id="KAG5488091.1"/>
    </source>
</evidence>
<feature type="transmembrane region" description="Helical" evidence="9">
    <location>
        <begin position="387"/>
        <end position="406"/>
    </location>
</feature>
<comment type="caution">
    <text evidence="10">The sequence shown here is derived from an EMBL/GenBank/DDBJ whole genome shotgun (WGS) entry which is preliminary data.</text>
</comment>
<dbReference type="RefSeq" id="XP_067181670.1">
    <property type="nucleotide sequence ID" value="XM_067325495.1"/>
</dbReference>
<evidence type="ECO:0000256" key="1">
    <source>
        <dbReference type="ARBA" id="ARBA00004141"/>
    </source>
</evidence>
<feature type="transmembrane region" description="Helical" evidence="9">
    <location>
        <begin position="276"/>
        <end position="297"/>
    </location>
</feature>
<feature type="compositionally biased region" description="Low complexity" evidence="8">
    <location>
        <begin position="770"/>
        <end position="789"/>
    </location>
</feature>
<dbReference type="InterPro" id="IPR014743">
    <property type="entry name" value="Cl-channel_core"/>
</dbReference>
<feature type="transmembrane region" description="Helical" evidence="9">
    <location>
        <begin position="166"/>
        <end position="189"/>
    </location>
</feature>
<evidence type="ECO:0000256" key="7">
    <source>
        <dbReference type="ARBA" id="ARBA00023214"/>
    </source>
</evidence>
<evidence type="ECO:0008006" key="12">
    <source>
        <dbReference type="Google" id="ProtNLM"/>
    </source>
</evidence>
<evidence type="ECO:0000256" key="6">
    <source>
        <dbReference type="ARBA" id="ARBA00023136"/>
    </source>
</evidence>
<dbReference type="Pfam" id="PF00654">
    <property type="entry name" value="Voltage_CLC"/>
    <property type="match status" value="1"/>
</dbReference>
<evidence type="ECO:0000256" key="8">
    <source>
        <dbReference type="SAM" id="MobiDB-lite"/>
    </source>
</evidence>
<dbReference type="GO" id="GO:0005769">
    <property type="term" value="C:early endosome"/>
    <property type="evidence" value="ECO:0007669"/>
    <property type="project" value="TreeGrafter"/>
</dbReference>
<comment type="subcellular location">
    <subcellularLocation>
        <location evidence="1">Membrane</location>
        <topology evidence="1">Multi-pass membrane protein</topology>
    </subcellularLocation>
</comment>
<keyword evidence="4 9" id="KW-1133">Transmembrane helix</keyword>
<feature type="transmembrane region" description="Helical" evidence="9">
    <location>
        <begin position="246"/>
        <end position="264"/>
    </location>
</feature>
<evidence type="ECO:0000256" key="4">
    <source>
        <dbReference type="ARBA" id="ARBA00022989"/>
    </source>
</evidence>
<dbReference type="GO" id="GO:0005247">
    <property type="term" value="F:voltage-gated chloride channel activity"/>
    <property type="evidence" value="ECO:0007669"/>
    <property type="project" value="TreeGrafter"/>
</dbReference>
<dbReference type="PANTHER" id="PTHR45711">
    <property type="entry name" value="CHLORIDE CHANNEL PROTEIN"/>
    <property type="match status" value="1"/>
</dbReference>
<dbReference type="PANTHER" id="PTHR45711:SF6">
    <property type="entry name" value="CHLORIDE CHANNEL PROTEIN"/>
    <property type="match status" value="1"/>
</dbReference>
<keyword evidence="7" id="KW-0868">Chloride</keyword>
<keyword evidence="5" id="KW-0406">Ion transport</keyword>
<name>A0A836KV19_9TRYP</name>
<feature type="transmembrane region" description="Helical" evidence="9">
    <location>
        <begin position="507"/>
        <end position="536"/>
    </location>
</feature>
<dbReference type="InterPro" id="IPR046342">
    <property type="entry name" value="CBS_dom_sf"/>
</dbReference>
<dbReference type="InterPro" id="IPR001807">
    <property type="entry name" value="ClC"/>
</dbReference>
<dbReference type="AlphaFoldDB" id="A0A836KV19"/>
<reference evidence="10 11" key="1">
    <citation type="submission" date="2021-03" db="EMBL/GenBank/DDBJ databases">
        <title>Leishmania (Mundinia) martiniquensis Genome sequencing and assembly.</title>
        <authorList>
            <person name="Almutairi H."/>
            <person name="Gatherer D."/>
        </authorList>
    </citation>
    <scope>NUCLEOTIDE SEQUENCE [LARGE SCALE GENOMIC DNA]</scope>
    <source>
        <strain evidence="10">LSCM1</strain>
    </source>
</reference>
<dbReference type="Gene3D" id="1.10.3080.10">
    <property type="entry name" value="Clc chloride channel"/>
    <property type="match status" value="1"/>
</dbReference>
<organism evidence="10 11">
    <name type="scientific">Leishmania martiniquensis</name>
    <dbReference type="NCBI Taxonomy" id="1580590"/>
    <lineage>
        <taxon>Eukaryota</taxon>
        <taxon>Discoba</taxon>
        <taxon>Euglenozoa</taxon>
        <taxon>Kinetoplastea</taxon>
        <taxon>Metakinetoplastina</taxon>
        <taxon>Trypanosomatida</taxon>
        <taxon>Trypanosomatidae</taxon>
        <taxon>Leishmaniinae</taxon>
        <taxon>Leishmania</taxon>
    </lineage>
</organism>
<keyword evidence="3 9" id="KW-0812">Transmembrane</keyword>
<keyword evidence="2" id="KW-0813">Transport</keyword>
<dbReference type="Gene3D" id="3.10.580.20">
    <property type="match status" value="1"/>
</dbReference>
<evidence type="ECO:0000313" key="11">
    <source>
        <dbReference type="Proteomes" id="UP000673552"/>
    </source>
</evidence>
<sequence>MHASLPHVEQMLPMRGGENNAFSGRGDGRGAGGAGGVEEGITNLVVNVPEADWATIDCISSHTEAAERAAMRRRYSNAATASSLPGDAWPVYRPEGEAFLAALACGIVLGCVGVFSDACAHWVSAFRSGICANFFWLGRSLCCVDSSACGEYYSWGEFFLGRGNHVVAFVDFVVYVSFSTVAAVTAAFLCRTYAPYASGGGIAEVKTIVSGHHVKRYLGGWTLITKVVGMCFSTGSGLTVGKEGPFVHIGACVGGIISGVLPSYRLEAKSRELITAGAGGGMAVAFGAPVGGVIFALEDVCTSYNFKALMAALICGVTAVLLQSRVDLWHTGRIVQFSVNYQHNWHFFELPLFAAIGCFGGFMGSTFSVVNLRVCRWRRKHLRQWRLVEVAVVAAVTGIVNFLTPYGSGNMLELLGDCFQDCTPRSPIEMCEGSDMRVFFYLLVTATAKFLMFMYTVGTFLPAGILVPSLTIGALYGRAFGMMLRALQETYASAYIFRECYDQDLCVIPGVYAIVGAAALLTGVTHMTICLAIIMFELTGSLEYMVPVIVGILCAKAAGEALGVKGTYEIIIEENKLPYLDPKKELYLNFSAKSVYAAKQFTVLTAYGLQVRDINELMTKMNVTGFPVVESASDATLLGYAPTKKMARAIQVAAARNSDVNFDTFLRFKRAPSNARDPAALEVDLTDVLESCLLQVEPECSVKKLLYLFKSLGTHHIFVCRYSKFEGFISKKDFINFMRVKEREEHMEDDELERERRKLARQRRHHEAETPALDTTPATTAPCAAAYHQ</sequence>
<evidence type="ECO:0000256" key="3">
    <source>
        <dbReference type="ARBA" id="ARBA00022692"/>
    </source>
</evidence>
<keyword evidence="11" id="KW-1185">Reference proteome</keyword>
<evidence type="ECO:0000256" key="2">
    <source>
        <dbReference type="ARBA" id="ARBA00022448"/>
    </source>
</evidence>
<dbReference type="OrthoDB" id="44789at2759"/>
<protein>
    <recommendedName>
        <fullName evidence="12">Chloride channel protein</fullName>
    </recommendedName>
</protein>
<feature type="region of interest" description="Disordered" evidence="8">
    <location>
        <begin position="745"/>
        <end position="789"/>
    </location>
</feature>
<dbReference type="GeneID" id="92518007"/>
<dbReference type="SUPFAM" id="SSF81340">
    <property type="entry name" value="Clc chloride channel"/>
    <property type="match status" value="1"/>
</dbReference>
<proteinExistence type="predicted"/>
<dbReference type="PRINTS" id="PR00762">
    <property type="entry name" value="CLCHANNEL"/>
</dbReference>
<dbReference type="EMBL" id="JAFEUZ010000001">
    <property type="protein sequence ID" value="KAG5488091.1"/>
    <property type="molecule type" value="Genomic_DNA"/>
</dbReference>
<dbReference type="KEGG" id="lmat:92518007"/>
<feature type="transmembrane region" description="Helical" evidence="9">
    <location>
        <begin position="352"/>
        <end position="375"/>
    </location>
</feature>